<dbReference type="OrthoDB" id="5288180at2"/>
<evidence type="ECO:0000313" key="18">
    <source>
        <dbReference type="EMBL" id="PPC79058.1"/>
    </source>
</evidence>
<feature type="binding site" evidence="15">
    <location>
        <begin position="221"/>
        <end position="223"/>
    </location>
    <ligand>
        <name>substrate</name>
    </ligand>
</feature>
<feature type="binding site" evidence="15">
    <location>
        <position position="120"/>
    </location>
    <ligand>
        <name>substrate</name>
    </ligand>
</feature>
<organism evidence="18 19">
    <name type="scientific">Proteobacteria bacterium 228</name>
    <dbReference type="NCBI Taxonomy" id="2083153"/>
    <lineage>
        <taxon>Bacteria</taxon>
        <taxon>Pseudomonadati</taxon>
        <taxon>Pseudomonadota</taxon>
    </lineage>
</organism>
<dbReference type="InterPro" id="IPR036034">
    <property type="entry name" value="PDZ_sf"/>
</dbReference>
<accession>A0A2S5KWG4</accession>
<dbReference type="InterPro" id="IPR001940">
    <property type="entry name" value="Peptidase_S1C"/>
</dbReference>
<reference evidence="18 19" key="1">
    <citation type="submission" date="2018-02" db="EMBL/GenBank/DDBJ databases">
        <title>novel marine gammaproteobacteria from coastal saline agro ecosystem.</title>
        <authorList>
            <person name="Krishnan R."/>
            <person name="Ramesh Kumar N."/>
        </authorList>
    </citation>
    <scope>NUCLEOTIDE SEQUENCE [LARGE SCALE GENOMIC DNA]</scope>
    <source>
        <strain evidence="18 19">228</strain>
    </source>
</reference>
<dbReference type="InterPro" id="IPR011782">
    <property type="entry name" value="Pept_S1C_Do"/>
</dbReference>
<evidence type="ECO:0000313" key="19">
    <source>
        <dbReference type="Proteomes" id="UP000238196"/>
    </source>
</evidence>
<dbReference type="FunFam" id="2.40.10.120:FF:000007">
    <property type="entry name" value="Periplasmic serine endoprotease DegP-like"/>
    <property type="match status" value="1"/>
</dbReference>
<keyword evidence="8" id="KW-0677">Repeat</keyword>
<evidence type="ECO:0000256" key="10">
    <source>
        <dbReference type="ARBA" id="ARBA00022801"/>
    </source>
</evidence>
<evidence type="ECO:0000256" key="12">
    <source>
        <dbReference type="ARBA" id="ARBA00023016"/>
    </source>
</evidence>
<dbReference type="Gene3D" id="2.40.10.120">
    <property type="match status" value="1"/>
</dbReference>
<dbReference type="Pfam" id="PF13180">
    <property type="entry name" value="PDZ_2"/>
    <property type="match status" value="2"/>
</dbReference>
<name>A0A2S5KWG4_9PROT</name>
<dbReference type="EC" id="3.4.21.107" evidence="4"/>
<dbReference type="PANTHER" id="PTHR22939">
    <property type="entry name" value="SERINE PROTEASE FAMILY S1C HTRA-RELATED"/>
    <property type="match status" value="1"/>
</dbReference>
<keyword evidence="11" id="KW-0720">Serine protease</keyword>
<evidence type="ECO:0000256" key="15">
    <source>
        <dbReference type="PIRSR" id="PIRSR611782-2"/>
    </source>
</evidence>
<evidence type="ECO:0000256" key="4">
    <source>
        <dbReference type="ARBA" id="ARBA00013035"/>
    </source>
</evidence>
<evidence type="ECO:0000256" key="9">
    <source>
        <dbReference type="ARBA" id="ARBA00022764"/>
    </source>
</evidence>
<dbReference type="SUPFAM" id="SSF50494">
    <property type="entry name" value="Trypsin-like serine proteases"/>
    <property type="match status" value="1"/>
</dbReference>
<comment type="similarity">
    <text evidence="3">Belongs to the peptidase S1C family.</text>
</comment>
<dbReference type="Pfam" id="PF13365">
    <property type="entry name" value="Trypsin_2"/>
    <property type="match status" value="1"/>
</dbReference>
<evidence type="ECO:0000256" key="14">
    <source>
        <dbReference type="PIRSR" id="PIRSR611782-1"/>
    </source>
</evidence>
<dbReference type="CDD" id="cd10839">
    <property type="entry name" value="cpPDZ1_DegP-like"/>
    <property type="match status" value="1"/>
</dbReference>
<evidence type="ECO:0000256" key="13">
    <source>
        <dbReference type="ARBA" id="ARBA00032850"/>
    </source>
</evidence>
<evidence type="ECO:0000256" key="7">
    <source>
        <dbReference type="ARBA" id="ARBA00022729"/>
    </source>
</evidence>
<keyword evidence="10" id="KW-0378">Hydrolase</keyword>
<feature type="signal peptide" evidence="16">
    <location>
        <begin position="1"/>
        <end position="25"/>
    </location>
</feature>
<feature type="chain" id="PRO_5039641127" description="Probable periplasmic serine endoprotease DegP-like" evidence="16">
    <location>
        <begin position="26"/>
        <end position="482"/>
    </location>
</feature>
<dbReference type="Gene3D" id="2.30.42.10">
    <property type="match status" value="2"/>
</dbReference>
<dbReference type="GO" id="GO:0006508">
    <property type="term" value="P:proteolysis"/>
    <property type="evidence" value="ECO:0007669"/>
    <property type="project" value="UniProtKB-KW"/>
</dbReference>
<comment type="caution">
    <text evidence="18">The sequence shown here is derived from an EMBL/GenBank/DDBJ whole genome shotgun (WGS) entry which is preliminary data.</text>
</comment>
<evidence type="ECO:0000256" key="5">
    <source>
        <dbReference type="ARBA" id="ARBA00013958"/>
    </source>
</evidence>
<keyword evidence="12" id="KW-0346">Stress response</keyword>
<evidence type="ECO:0000256" key="16">
    <source>
        <dbReference type="SAM" id="SignalP"/>
    </source>
</evidence>
<feature type="active site" description="Charge relay system" evidence="14">
    <location>
        <position position="120"/>
    </location>
</feature>
<dbReference type="NCBIfam" id="TIGR02037">
    <property type="entry name" value="degP_htrA_DO"/>
    <property type="match status" value="1"/>
</dbReference>
<proteinExistence type="inferred from homology"/>
<feature type="domain" description="PDZ" evidence="17">
    <location>
        <begin position="374"/>
        <end position="472"/>
    </location>
</feature>
<dbReference type="Proteomes" id="UP000238196">
    <property type="component" value="Unassembled WGS sequence"/>
</dbReference>
<dbReference type="InterPro" id="IPR009003">
    <property type="entry name" value="Peptidase_S1_PA"/>
</dbReference>
<evidence type="ECO:0000256" key="8">
    <source>
        <dbReference type="ARBA" id="ARBA00022737"/>
    </source>
</evidence>
<dbReference type="PANTHER" id="PTHR22939:SF130">
    <property type="entry name" value="PERIPLASMIC SERINE ENDOPROTEASE DEGP-LIKE-RELATED"/>
    <property type="match status" value="1"/>
</dbReference>
<keyword evidence="7 16" id="KW-0732">Signal</keyword>
<protein>
    <recommendedName>
        <fullName evidence="5">Probable periplasmic serine endoprotease DegP-like</fullName>
        <ecNumber evidence="4">3.4.21.107</ecNumber>
    </recommendedName>
    <alternativeName>
        <fullName evidence="13">Protease Do</fullName>
    </alternativeName>
</protein>
<dbReference type="SUPFAM" id="SSF50156">
    <property type="entry name" value="PDZ domain-like"/>
    <property type="match status" value="2"/>
</dbReference>
<evidence type="ECO:0000256" key="1">
    <source>
        <dbReference type="ARBA" id="ARBA00001772"/>
    </source>
</evidence>
<dbReference type="EMBL" id="PRLP01000007">
    <property type="protein sequence ID" value="PPC79058.1"/>
    <property type="molecule type" value="Genomic_DNA"/>
</dbReference>
<gene>
    <name evidence="18" type="ORF">C4K68_02590</name>
</gene>
<feature type="active site" description="Charge relay system" evidence="14">
    <location>
        <position position="223"/>
    </location>
</feature>
<evidence type="ECO:0000256" key="6">
    <source>
        <dbReference type="ARBA" id="ARBA00022670"/>
    </source>
</evidence>
<dbReference type="PROSITE" id="PS50106">
    <property type="entry name" value="PDZ"/>
    <property type="match status" value="2"/>
</dbReference>
<dbReference type="SMART" id="SM00228">
    <property type="entry name" value="PDZ"/>
    <property type="match status" value="2"/>
</dbReference>
<dbReference type="GO" id="GO:0004252">
    <property type="term" value="F:serine-type endopeptidase activity"/>
    <property type="evidence" value="ECO:0007669"/>
    <property type="project" value="InterPro"/>
</dbReference>
<evidence type="ECO:0000256" key="11">
    <source>
        <dbReference type="ARBA" id="ARBA00022825"/>
    </source>
</evidence>
<feature type="active site" description="Charge relay system" evidence="14">
    <location>
        <position position="150"/>
    </location>
</feature>
<keyword evidence="9" id="KW-0574">Periplasm</keyword>
<dbReference type="GO" id="GO:0042597">
    <property type="term" value="C:periplasmic space"/>
    <property type="evidence" value="ECO:0007669"/>
    <property type="project" value="UniProtKB-SubCell"/>
</dbReference>
<comment type="subcellular location">
    <subcellularLocation>
        <location evidence="2">Periplasm</location>
    </subcellularLocation>
</comment>
<feature type="binding site" evidence="15">
    <location>
        <position position="150"/>
    </location>
    <ligand>
        <name>substrate</name>
    </ligand>
</feature>
<evidence type="ECO:0000256" key="3">
    <source>
        <dbReference type="ARBA" id="ARBA00010541"/>
    </source>
</evidence>
<evidence type="ECO:0000256" key="2">
    <source>
        <dbReference type="ARBA" id="ARBA00004418"/>
    </source>
</evidence>
<feature type="domain" description="PDZ" evidence="17">
    <location>
        <begin position="279"/>
        <end position="331"/>
    </location>
</feature>
<comment type="catalytic activity">
    <reaction evidence="1">
        <text>Acts on substrates that are at least partially unfolded. The cleavage site P1 residue is normally between a pair of hydrophobic residues, such as Val-|-Val.</text>
        <dbReference type="EC" id="3.4.21.107"/>
    </reaction>
</comment>
<keyword evidence="6" id="KW-0645">Protease</keyword>
<dbReference type="InterPro" id="IPR001478">
    <property type="entry name" value="PDZ"/>
</dbReference>
<dbReference type="AlphaFoldDB" id="A0A2S5KWG4"/>
<dbReference type="PRINTS" id="PR00834">
    <property type="entry name" value="PROTEASES2C"/>
</dbReference>
<sequence>MLKKLYQTLAGAACIALVAVSSVRAAELPDFTDLVAKSAPAVVNISTLKNVQYSSDGSMPFDPNDPDLQQMPEIFRHFFGMQRGAPAPSNPGKTLKRVEPRSLGSGFIISDDGYILTNNHVVNGADEIVVRLNDRRELNAKLVGADPRSDLALLKINADHLPTVKIGHSSDLKAGQWVVAIGSPFGFDYSVTKGIVSAVGRSLSGDNYVPFIQTDVPINPGNSGGPLFNMDGEVVGINSQIYTRSGGFMGLSFAIPIDVAMDVADQLKNGGHVKRGWLGVVIQEVNRDLAESFGLKKAAGALVAKVLPDSPAEKAGLKEGDVILGFNGQDIIMSSDLPHFVGRVKPNSKATLHVIRDGKEQDLDVTIGLLPDDETNILVDNRGNSTDGSAIANVLHIGAANLTEDDKSRLELDNGVVVKQIEQGPAFSAGVQPGDVITLLNGKAVSSVKDLEAIVKALPKGRSVPMQIVRDGSPIFLALRIE</sequence>
<evidence type="ECO:0000259" key="17">
    <source>
        <dbReference type="PROSITE" id="PS50106"/>
    </source>
</evidence>